<keyword evidence="1" id="KW-0812">Transmembrane</keyword>
<dbReference type="Pfam" id="PF11377">
    <property type="entry name" value="DUF3180"/>
    <property type="match status" value="1"/>
</dbReference>
<feature type="transmembrane region" description="Helical" evidence="1">
    <location>
        <begin position="82"/>
        <end position="106"/>
    </location>
</feature>
<dbReference type="EMBL" id="CAFBIZ010000273">
    <property type="protein sequence ID" value="CAB4852470.1"/>
    <property type="molecule type" value="Genomic_DNA"/>
</dbReference>
<protein>
    <submittedName>
        <fullName evidence="2">Unannotated protein</fullName>
    </submittedName>
</protein>
<gene>
    <name evidence="2" type="ORF">UFOPK3268_01674</name>
</gene>
<dbReference type="AlphaFoldDB" id="A0A6J7C489"/>
<evidence type="ECO:0000256" key="1">
    <source>
        <dbReference type="SAM" id="Phobius"/>
    </source>
</evidence>
<proteinExistence type="predicted"/>
<organism evidence="2">
    <name type="scientific">freshwater metagenome</name>
    <dbReference type="NCBI Taxonomy" id="449393"/>
    <lineage>
        <taxon>unclassified sequences</taxon>
        <taxon>metagenomes</taxon>
        <taxon>ecological metagenomes</taxon>
    </lineage>
</organism>
<accession>A0A6J7C489</accession>
<reference evidence="2" key="1">
    <citation type="submission" date="2020-05" db="EMBL/GenBank/DDBJ databases">
        <authorList>
            <person name="Chiriac C."/>
            <person name="Salcher M."/>
            <person name="Ghai R."/>
            <person name="Kavagutti S V."/>
        </authorList>
    </citation>
    <scope>NUCLEOTIDE SEQUENCE</scope>
</reference>
<evidence type="ECO:0000313" key="2">
    <source>
        <dbReference type="EMBL" id="CAB4852470.1"/>
    </source>
</evidence>
<feature type="transmembrane region" description="Helical" evidence="1">
    <location>
        <begin position="39"/>
        <end position="56"/>
    </location>
</feature>
<keyword evidence="1" id="KW-1133">Transmembrane helix</keyword>
<keyword evidence="1" id="KW-0472">Membrane</keyword>
<name>A0A6J7C489_9ZZZZ</name>
<sequence length="154" mass="15910">MKPTRIRLLVALVVIAAAAGWGIARVVDAYASRSLPVPWTAPVVMTVLAIAITLWARGTRARLARRPGTTPMDPLLAARSAALALAGSRTGAVVAGLYAGIALAFAPRWDVLPVRERVILAAATVVASGATTAASLWLERVCRIPPGPSGEGKA</sequence>
<dbReference type="InterPro" id="IPR021517">
    <property type="entry name" value="DUF3180"/>
</dbReference>
<feature type="transmembrane region" description="Helical" evidence="1">
    <location>
        <begin position="118"/>
        <end position="138"/>
    </location>
</feature>